<evidence type="ECO:0000313" key="3">
    <source>
        <dbReference type="Proteomes" id="UP001085076"/>
    </source>
</evidence>
<keyword evidence="3" id="KW-1185">Reference proteome</keyword>
<name>A0A9D5C2F7_9LILI</name>
<feature type="region of interest" description="Disordered" evidence="1">
    <location>
        <begin position="1"/>
        <end position="185"/>
    </location>
</feature>
<accession>A0A9D5C2F7</accession>
<feature type="compositionally biased region" description="Polar residues" evidence="1">
    <location>
        <begin position="111"/>
        <end position="125"/>
    </location>
</feature>
<evidence type="ECO:0000313" key="2">
    <source>
        <dbReference type="EMBL" id="KAJ0965003.1"/>
    </source>
</evidence>
<reference evidence="2" key="2">
    <citation type="journal article" date="2022" name="Hortic Res">
        <title>The genome of Dioscorea zingiberensis sheds light on the biosynthesis, origin and evolution of the medicinally important diosgenin saponins.</title>
        <authorList>
            <person name="Li Y."/>
            <person name="Tan C."/>
            <person name="Li Z."/>
            <person name="Guo J."/>
            <person name="Li S."/>
            <person name="Chen X."/>
            <person name="Wang C."/>
            <person name="Dai X."/>
            <person name="Yang H."/>
            <person name="Song W."/>
            <person name="Hou L."/>
            <person name="Xu J."/>
            <person name="Tong Z."/>
            <person name="Xu A."/>
            <person name="Yuan X."/>
            <person name="Wang W."/>
            <person name="Yang Q."/>
            <person name="Chen L."/>
            <person name="Sun Z."/>
            <person name="Wang K."/>
            <person name="Pan B."/>
            <person name="Chen J."/>
            <person name="Bao Y."/>
            <person name="Liu F."/>
            <person name="Qi X."/>
            <person name="Gang D.R."/>
            <person name="Wen J."/>
            <person name="Li J."/>
        </authorList>
    </citation>
    <scope>NUCLEOTIDE SEQUENCE</scope>
    <source>
        <strain evidence="2">Dzin_1.0</strain>
    </source>
</reference>
<dbReference type="AlphaFoldDB" id="A0A9D5C2F7"/>
<reference evidence="2" key="1">
    <citation type="submission" date="2021-03" db="EMBL/GenBank/DDBJ databases">
        <authorList>
            <person name="Li Z."/>
            <person name="Yang C."/>
        </authorList>
    </citation>
    <scope>NUCLEOTIDE SEQUENCE</scope>
    <source>
        <strain evidence="2">Dzin_1.0</strain>
        <tissue evidence="2">Leaf</tissue>
    </source>
</reference>
<dbReference type="Proteomes" id="UP001085076">
    <property type="component" value="Miscellaneous, Linkage group lg08"/>
</dbReference>
<gene>
    <name evidence="2" type="ORF">J5N97_026141</name>
</gene>
<organism evidence="2 3">
    <name type="scientific">Dioscorea zingiberensis</name>
    <dbReference type="NCBI Taxonomy" id="325984"/>
    <lineage>
        <taxon>Eukaryota</taxon>
        <taxon>Viridiplantae</taxon>
        <taxon>Streptophyta</taxon>
        <taxon>Embryophyta</taxon>
        <taxon>Tracheophyta</taxon>
        <taxon>Spermatophyta</taxon>
        <taxon>Magnoliopsida</taxon>
        <taxon>Liliopsida</taxon>
        <taxon>Dioscoreales</taxon>
        <taxon>Dioscoreaceae</taxon>
        <taxon>Dioscorea</taxon>
    </lineage>
</organism>
<feature type="compositionally biased region" description="Low complexity" evidence="1">
    <location>
        <begin position="70"/>
        <end position="86"/>
    </location>
</feature>
<sequence length="185" mass="20177">MMINLSVSGPEVLPPSRCARADPRRSPPPPGADPTTASLQTAPVRPPPVPSACTLDWSSRPSPQRRRALLRLSRAQPALLPPLSRATLPRPDETTTRRQPSKLAATAPPLQAQSRSEATPSTATYPCTRVPARGRQPPCVASPRFGEKSSRFPSLNPQKKVKVPRELQQDRARPRNLLRTSGRRG</sequence>
<comment type="caution">
    <text evidence="2">The sequence shown here is derived from an EMBL/GenBank/DDBJ whole genome shotgun (WGS) entry which is preliminary data.</text>
</comment>
<evidence type="ECO:0000256" key="1">
    <source>
        <dbReference type="SAM" id="MobiDB-lite"/>
    </source>
</evidence>
<protein>
    <submittedName>
        <fullName evidence="2">Uncharacterized protein</fullName>
    </submittedName>
</protein>
<feature type="compositionally biased region" description="Basic and acidic residues" evidence="1">
    <location>
        <begin position="163"/>
        <end position="173"/>
    </location>
</feature>
<dbReference type="EMBL" id="JAGGNH010000008">
    <property type="protein sequence ID" value="KAJ0965003.1"/>
    <property type="molecule type" value="Genomic_DNA"/>
</dbReference>
<proteinExistence type="predicted"/>